<keyword evidence="7" id="KW-0406">Ion transport</keyword>
<evidence type="ECO:0000259" key="10">
    <source>
        <dbReference type="Pfam" id="PF00999"/>
    </source>
</evidence>
<evidence type="ECO:0000256" key="2">
    <source>
        <dbReference type="ARBA" id="ARBA00022448"/>
    </source>
</evidence>
<dbReference type="GO" id="GO:0015385">
    <property type="term" value="F:sodium:proton antiporter activity"/>
    <property type="evidence" value="ECO:0007669"/>
    <property type="project" value="InterPro"/>
</dbReference>
<dbReference type="EMBL" id="CP037901">
    <property type="protein sequence ID" value="QBP12921.1"/>
    <property type="molecule type" value="Genomic_DNA"/>
</dbReference>
<dbReference type="InterPro" id="IPR006153">
    <property type="entry name" value="Cation/H_exchanger_TM"/>
</dbReference>
<evidence type="ECO:0000256" key="3">
    <source>
        <dbReference type="ARBA" id="ARBA00022475"/>
    </source>
</evidence>
<dbReference type="RefSeq" id="WP_011519395.1">
    <property type="nucleotide sequence ID" value="NZ_CP037901.1"/>
</dbReference>
<dbReference type="Proteomes" id="UP000253772">
    <property type="component" value="Chromosome c2"/>
</dbReference>
<dbReference type="GO" id="GO:0051453">
    <property type="term" value="P:regulation of intracellular pH"/>
    <property type="evidence" value="ECO:0007669"/>
    <property type="project" value="TreeGrafter"/>
</dbReference>
<dbReference type="Gene3D" id="6.10.140.1330">
    <property type="match status" value="1"/>
</dbReference>
<evidence type="ECO:0000256" key="7">
    <source>
        <dbReference type="ARBA" id="ARBA00023065"/>
    </source>
</evidence>
<evidence type="ECO:0000256" key="9">
    <source>
        <dbReference type="ARBA" id="ARBA00023201"/>
    </source>
</evidence>
<evidence type="ECO:0000256" key="4">
    <source>
        <dbReference type="ARBA" id="ARBA00022692"/>
    </source>
</evidence>
<reference evidence="11 12" key="1">
    <citation type="submission" date="2019-03" db="EMBL/GenBank/DDBJ databases">
        <title>Comparative insights into the high quality Complete genome sequence of highly metal resistant Cupriavidus metallidurans strain BS1 isolated from a gold-copper mine.</title>
        <authorList>
            <person name="Mazhar H.S."/>
            <person name="Rensing C."/>
        </authorList>
    </citation>
    <scope>NUCLEOTIDE SEQUENCE [LARGE SCALE GENOMIC DNA]</scope>
    <source>
        <strain evidence="11 12">BS1</strain>
    </source>
</reference>
<evidence type="ECO:0000256" key="1">
    <source>
        <dbReference type="ARBA" id="ARBA00004651"/>
    </source>
</evidence>
<keyword evidence="6" id="KW-0915">Sodium</keyword>
<keyword evidence="8" id="KW-0472">Membrane</keyword>
<dbReference type="OMA" id="RHTMSEH"/>
<dbReference type="GO" id="GO:0098719">
    <property type="term" value="P:sodium ion import across plasma membrane"/>
    <property type="evidence" value="ECO:0007669"/>
    <property type="project" value="TreeGrafter"/>
</dbReference>
<dbReference type="AlphaFoldDB" id="A0A132HE81"/>
<keyword evidence="9" id="KW-0739">Sodium transport</keyword>
<evidence type="ECO:0000313" key="12">
    <source>
        <dbReference type="Proteomes" id="UP000253772"/>
    </source>
</evidence>
<dbReference type="GO" id="GO:0015386">
    <property type="term" value="F:potassium:proton antiporter activity"/>
    <property type="evidence" value="ECO:0007669"/>
    <property type="project" value="TreeGrafter"/>
</dbReference>
<proteinExistence type="predicted"/>
<keyword evidence="4" id="KW-0812">Transmembrane</keyword>
<keyword evidence="5" id="KW-1133">Transmembrane helix</keyword>
<protein>
    <submittedName>
        <fullName evidence="11">Sodium:proton exchanger</fullName>
    </submittedName>
</protein>
<organism evidence="11 12">
    <name type="scientific">Cupriavidus metallidurans</name>
    <dbReference type="NCBI Taxonomy" id="119219"/>
    <lineage>
        <taxon>Bacteria</taxon>
        <taxon>Pseudomonadati</taxon>
        <taxon>Pseudomonadota</taxon>
        <taxon>Betaproteobacteria</taxon>
        <taxon>Burkholderiales</taxon>
        <taxon>Burkholderiaceae</taxon>
        <taxon>Cupriavidus</taxon>
    </lineage>
</organism>
<evidence type="ECO:0000256" key="5">
    <source>
        <dbReference type="ARBA" id="ARBA00022989"/>
    </source>
</evidence>
<dbReference type="InterPro" id="IPR018422">
    <property type="entry name" value="Cation/H_exchanger_CPA1"/>
</dbReference>
<evidence type="ECO:0000256" key="6">
    <source>
        <dbReference type="ARBA" id="ARBA00023053"/>
    </source>
</evidence>
<accession>A0A132HE81</accession>
<evidence type="ECO:0000256" key="8">
    <source>
        <dbReference type="ARBA" id="ARBA00023136"/>
    </source>
</evidence>
<gene>
    <name evidence="11" type="ORF">DDF84_025005</name>
</gene>
<sequence length="435" mass="45624">MDVAIELTTRVGVLLFFIAICHVIAQRVRLPDPIILTAAGVTIGFGYVALEHVAPAFAANTIAPFLSPAMPPEAYLWIFLPPILFQAAIEVDSSGFVADLGPILLLAIGAVVAATLSVGAVAYLTSGQGLIACLLLGAIVSTTDPSTVIGLFQSSGAPARLIRLVEGESLFNDAAAIAITTLLTGVISVMPTHDAAHFPLAQFLLSLLGGCAVGWLVGVVLVFVSGAMRSPPFAEYSLSLALPNLIYPFAERVLHVSGVAAVVCAGLVVGRIMLSRRPASHVKLFRQLWLYQATIASASVLLLATAHVPSLLDDLRMIDVVILLLVLVAAVASRFGILSVSMPMMSRIGICKPLPVSHQLLIAWGGVRGPVTLTLAICLARNQDLAPDTRHFAAAMAAGFVLLNLFFNGLTLKLFARWLGVAAPGGRRPAAIEVD</sequence>
<comment type="subcellular location">
    <subcellularLocation>
        <location evidence="1">Cell membrane</location>
        <topology evidence="1">Multi-pass membrane protein</topology>
    </subcellularLocation>
</comment>
<dbReference type="Pfam" id="PF00999">
    <property type="entry name" value="Na_H_Exchanger"/>
    <property type="match status" value="1"/>
</dbReference>
<name>A0A132HE81_9BURK</name>
<evidence type="ECO:0000313" key="11">
    <source>
        <dbReference type="EMBL" id="QBP12921.1"/>
    </source>
</evidence>
<dbReference type="PANTHER" id="PTHR10110">
    <property type="entry name" value="SODIUM/HYDROGEN EXCHANGER"/>
    <property type="match status" value="1"/>
</dbReference>
<dbReference type="GO" id="GO:0005886">
    <property type="term" value="C:plasma membrane"/>
    <property type="evidence" value="ECO:0007669"/>
    <property type="project" value="UniProtKB-SubCell"/>
</dbReference>
<dbReference type="PANTHER" id="PTHR10110:SF86">
    <property type="entry name" value="SODIUM_HYDROGEN EXCHANGER 7"/>
    <property type="match status" value="1"/>
</dbReference>
<keyword evidence="2" id="KW-0813">Transport</keyword>
<dbReference type="OrthoDB" id="9809206at2"/>
<keyword evidence="3" id="KW-1003">Cell membrane</keyword>
<feature type="domain" description="Cation/H+ exchanger transmembrane" evidence="10">
    <location>
        <begin position="15"/>
        <end position="418"/>
    </location>
</feature>